<dbReference type="InterPro" id="IPR053165">
    <property type="entry name" value="HSI-I_assembly_Hcp1"/>
</dbReference>
<accession>A0A1D9LK61</accession>
<sequence>MAFDAFLKIDGIPGESGDDKHKDWIEIQSFSHKLEQPAQASASTAGGATAERVNHGVYEITHFLDKASPKIYEACCTGKHIKEITIELCRAGGDKVKYMEIKMEQVLISKVEPHGSATDSGFPAEKVSFSYGKIKWTYTQQKRADGAGGGNVSAGWDLTANKVIA</sequence>
<proteinExistence type="predicted"/>
<dbReference type="AlphaFoldDB" id="A0A1D9LK61"/>
<evidence type="ECO:0000313" key="1">
    <source>
        <dbReference type="EMBL" id="AOZ51601.1"/>
    </source>
</evidence>
<dbReference type="PANTHER" id="PTHR36152">
    <property type="entry name" value="CYTOPLASMIC PROTEIN-RELATED"/>
    <property type="match status" value="1"/>
</dbReference>
<dbReference type="InterPro" id="IPR036624">
    <property type="entry name" value="Hcp1-lik_sf"/>
</dbReference>
<dbReference type="RefSeq" id="WP_011137524.1">
    <property type="nucleotide sequence ID" value="NZ_CP017707.1"/>
</dbReference>
<dbReference type="EMBL" id="CP017707">
    <property type="protein sequence ID" value="AOZ51601.1"/>
    <property type="molecule type" value="Genomic_DNA"/>
</dbReference>
<name>A0A1D9LK61_9NEIS</name>
<dbReference type="Pfam" id="PF05638">
    <property type="entry name" value="T6SS_HCP"/>
    <property type="match status" value="1"/>
</dbReference>
<evidence type="ECO:0000313" key="2">
    <source>
        <dbReference type="Proteomes" id="UP000178776"/>
    </source>
</evidence>
<protein>
    <submittedName>
        <fullName evidence="1">Fimbrial protein</fullName>
    </submittedName>
</protein>
<dbReference type="PANTHER" id="PTHR36152:SF5">
    <property type="entry name" value="PROTEIN HCP1"/>
    <property type="match status" value="1"/>
</dbReference>
<dbReference type="KEGG" id="cvc:BKX93_17435"/>
<organism evidence="1 2">
    <name type="scientific">Chromobacterium vaccinii</name>
    <dbReference type="NCBI Taxonomy" id="1108595"/>
    <lineage>
        <taxon>Bacteria</taxon>
        <taxon>Pseudomonadati</taxon>
        <taxon>Pseudomonadota</taxon>
        <taxon>Betaproteobacteria</taxon>
        <taxon>Neisseriales</taxon>
        <taxon>Chromobacteriaceae</taxon>
        <taxon>Chromobacterium</taxon>
    </lineage>
</organism>
<dbReference type="Proteomes" id="UP000178776">
    <property type="component" value="Chromosome"/>
</dbReference>
<dbReference type="SUPFAM" id="SSF141452">
    <property type="entry name" value="Hcp1-like"/>
    <property type="match status" value="1"/>
</dbReference>
<reference evidence="1 2" key="1">
    <citation type="submission" date="2016-10" db="EMBL/GenBank/DDBJ databases">
        <title>Chromobacterium muskegensis sp. nov., an insecticidal bacterium isolated from Sphagnum bogs.</title>
        <authorList>
            <person name="Sparks M.E."/>
            <person name="Blackburn M.B."/>
            <person name="Gundersen-Rindal D.E."/>
            <person name="Mitchell A."/>
            <person name="Farrar R."/>
            <person name="Kuhar D."/>
        </authorList>
    </citation>
    <scope>NUCLEOTIDE SEQUENCE [LARGE SCALE GENOMIC DNA]</scope>
    <source>
        <strain evidence="1 2">21-1</strain>
    </source>
</reference>
<dbReference type="Gene3D" id="2.30.110.20">
    <property type="entry name" value="Hcp1-like"/>
    <property type="match status" value="1"/>
</dbReference>
<dbReference type="NCBIfam" id="TIGR03344">
    <property type="entry name" value="VI_effect_Hcp1"/>
    <property type="match status" value="1"/>
</dbReference>
<dbReference type="InterPro" id="IPR008514">
    <property type="entry name" value="T6SS_Hcp"/>
</dbReference>
<dbReference type="SMR" id="A0A1D9LK61"/>
<dbReference type="STRING" id="1108595.BKX93_17435"/>
<gene>
    <name evidence="1" type="ORF">BKX93_17435</name>
</gene>
<dbReference type="GeneID" id="68842988"/>